<dbReference type="Proteomes" id="UP000813824">
    <property type="component" value="Unassembled WGS sequence"/>
</dbReference>
<dbReference type="Gene3D" id="3.60.130.30">
    <property type="match status" value="1"/>
</dbReference>
<gene>
    <name evidence="1" type="ORF">BXZ70DRAFT_866593</name>
</gene>
<name>A0A8K0UIA2_9AGAR</name>
<sequence>AAFDLFFPRLARFYDVTIKRMWAEHALMNTFFKDLPFAAQSLNLAQQAYATKHVDKMNLVFGICAILPFGLYNPRTSAQLVLTEPRLIIEIGPGDLFFFPSATIHHESIPMAAGEKRKSMIWYSAGSLFRWIKQGYQTAGTKNAAQQREAKKAGAVRWEQAWKLFCNIKE</sequence>
<comment type="caution">
    <text evidence="1">The sequence shown here is derived from an EMBL/GenBank/DDBJ whole genome shotgun (WGS) entry which is preliminary data.</text>
</comment>
<evidence type="ECO:0000313" key="2">
    <source>
        <dbReference type="Proteomes" id="UP000813824"/>
    </source>
</evidence>
<proteinExistence type="predicted"/>
<organism evidence="1 2">
    <name type="scientific">Cristinia sonorae</name>
    <dbReference type="NCBI Taxonomy" id="1940300"/>
    <lineage>
        <taxon>Eukaryota</taxon>
        <taxon>Fungi</taxon>
        <taxon>Dikarya</taxon>
        <taxon>Basidiomycota</taxon>
        <taxon>Agaricomycotina</taxon>
        <taxon>Agaricomycetes</taxon>
        <taxon>Agaricomycetidae</taxon>
        <taxon>Agaricales</taxon>
        <taxon>Pleurotineae</taxon>
        <taxon>Stephanosporaceae</taxon>
        <taxon>Cristinia</taxon>
    </lineage>
</organism>
<reference evidence="1" key="1">
    <citation type="journal article" date="2021" name="New Phytol.">
        <title>Evolutionary innovations through gain and loss of genes in the ectomycorrhizal Boletales.</title>
        <authorList>
            <person name="Wu G."/>
            <person name="Miyauchi S."/>
            <person name="Morin E."/>
            <person name="Kuo A."/>
            <person name="Drula E."/>
            <person name="Varga T."/>
            <person name="Kohler A."/>
            <person name="Feng B."/>
            <person name="Cao Y."/>
            <person name="Lipzen A."/>
            <person name="Daum C."/>
            <person name="Hundley H."/>
            <person name="Pangilinan J."/>
            <person name="Johnson J."/>
            <person name="Barry K."/>
            <person name="LaButti K."/>
            <person name="Ng V."/>
            <person name="Ahrendt S."/>
            <person name="Min B."/>
            <person name="Choi I.G."/>
            <person name="Park H."/>
            <person name="Plett J.M."/>
            <person name="Magnuson J."/>
            <person name="Spatafora J.W."/>
            <person name="Nagy L.G."/>
            <person name="Henrissat B."/>
            <person name="Grigoriev I.V."/>
            <person name="Yang Z.L."/>
            <person name="Xu J."/>
            <person name="Martin F.M."/>
        </authorList>
    </citation>
    <scope>NUCLEOTIDE SEQUENCE</scope>
    <source>
        <strain evidence="1">KKN 215</strain>
    </source>
</reference>
<keyword evidence="2" id="KW-1185">Reference proteome</keyword>
<accession>A0A8K0UIA2</accession>
<dbReference type="EMBL" id="JAEVFJ010000034">
    <property type="protein sequence ID" value="KAH8091756.1"/>
    <property type="molecule type" value="Genomic_DNA"/>
</dbReference>
<dbReference type="OrthoDB" id="3202607at2759"/>
<protein>
    <submittedName>
        <fullName evidence="1">Uncharacterized protein</fullName>
    </submittedName>
</protein>
<dbReference type="AlphaFoldDB" id="A0A8K0UIA2"/>
<feature type="non-terminal residue" evidence="1">
    <location>
        <position position="1"/>
    </location>
</feature>
<feature type="non-terminal residue" evidence="1">
    <location>
        <position position="170"/>
    </location>
</feature>
<evidence type="ECO:0000313" key="1">
    <source>
        <dbReference type="EMBL" id="KAH8091756.1"/>
    </source>
</evidence>